<evidence type="ECO:0000313" key="1">
    <source>
        <dbReference type="EMBL" id="KAE9523986.1"/>
    </source>
</evidence>
<sequence length="173" mass="19573">MAAGSCIIEFTAVKFSVGYSSNDFPSSRCMNTDSNSCKKTFAQIEIARIGQSYGAGRLVLADAEHDFAFVELPCPRRLYPDNFIEMAGVRSGQYPVLDAQRVEQLFLFVHVIGRHVFRYGQIRMRIEMQQNVAVQGQVLGTYFPVDVTQRVVVVVDDVDGHRRVFLYFVNHVL</sequence>
<protein>
    <submittedName>
        <fullName evidence="1">Uncharacterized protein</fullName>
    </submittedName>
</protein>
<evidence type="ECO:0000313" key="2">
    <source>
        <dbReference type="Proteomes" id="UP000475862"/>
    </source>
</evidence>
<reference evidence="1 2" key="1">
    <citation type="submission" date="2019-08" db="EMBL/GenBank/DDBJ databases">
        <title>The genome of the soybean aphid Biotype 1, its phylome, world population structure and adaptation to the North American continent.</title>
        <authorList>
            <person name="Giordano R."/>
            <person name="Donthu R.K."/>
            <person name="Hernandez A.G."/>
            <person name="Wright C.L."/>
            <person name="Zimin A.V."/>
        </authorList>
    </citation>
    <scope>NUCLEOTIDE SEQUENCE [LARGE SCALE GENOMIC DNA]</scope>
    <source>
        <tissue evidence="1">Whole aphids</tissue>
    </source>
</reference>
<dbReference type="EMBL" id="VYZN01000074">
    <property type="protein sequence ID" value="KAE9523986.1"/>
    <property type="molecule type" value="Genomic_DNA"/>
</dbReference>
<name>A0A6G0T023_APHGL</name>
<keyword evidence="2" id="KW-1185">Reference proteome</keyword>
<accession>A0A6G0T023</accession>
<organism evidence="1 2">
    <name type="scientific">Aphis glycines</name>
    <name type="common">Soybean aphid</name>
    <dbReference type="NCBI Taxonomy" id="307491"/>
    <lineage>
        <taxon>Eukaryota</taxon>
        <taxon>Metazoa</taxon>
        <taxon>Ecdysozoa</taxon>
        <taxon>Arthropoda</taxon>
        <taxon>Hexapoda</taxon>
        <taxon>Insecta</taxon>
        <taxon>Pterygota</taxon>
        <taxon>Neoptera</taxon>
        <taxon>Paraneoptera</taxon>
        <taxon>Hemiptera</taxon>
        <taxon>Sternorrhyncha</taxon>
        <taxon>Aphidomorpha</taxon>
        <taxon>Aphidoidea</taxon>
        <taxon>Aphididae</taxon>
        <taxon>Aphidini</taxon>
        <taxon>Aphis</taxon>
        <taxon>Aphis</taxon>
    </lineage>
</organism>
<dbReference type="Proteomes" id="UP000475862">
    <property type="component" value="Unassembled WGS sequence"/>
</dbReference>
<gene>
    <name evidence="1" type="ORF">AGLY_015633</name>
</gene>
<comment type="caution">
    <text evidence="1">The sequence shown here is derived from an EMBL/GenBank/DDBJ whole genome shotgun (WGS) entry which is preliminary data.</text>
</comment>
<proteinExistence type="predicted"/>
<dbReference type="AlphaFoldDB" id="A0A6G0T023"/>